<proteinExistence type="predicted"/>
<dbReference type="Ensembl" id="ENSOART00020002172.2">
    <property type="protein sequence ID" value="ENSOARP00020001812.2"/>
    <property type="gene ID" value="ENSOARG00020001394.2"/>
</dbReference>
<organism evidence="1">
    <name type="scientific">Ovis aries</name>
    <name type="common">Sheep</name>
    <dbReference type="NCBI Taxonomy" id="9940"/>
    <lineage>
        <taxon>Eukaryota</taxon>
        <taxon>Metazoa</taxon>
        <taxon>Chordata</taxon>
        <taxon>Craniata</taxon>
        <taxon>Vertebrata</taxon>
        <taxon>Euteleostomi</taxon>
        <taxon>Mammalia</taxon>
        <taxon>Eutheria</taxon>
        <taxon>Laurasiatheria</taxon>
        <taxon>Artiodactyla</taxon>
        <taxon>Ruminantia</taxon>
        <taxon>Pecora</taxon>
        <taxon>Bovidae</taxon>
        <taxon>Caprinae</taxon>
        <taxon>Ovis</taxon>
    </lineage>
</organism>
<gene>
    <name evidence="1" type="primary">PHGDH</name>
</gene>
<reference evidence="1" key="2">
    <citation type="submission" date="2025-08" db="UniProtKB">
        <authorList>
            <consortium name="Ensembl"/>
        </authorList>
    </citation>
    <scope>IDENTIFICATION</scope>
</reference>
<evidence type="ECO:0000313" key="1">
    <source>
        <dbReference type="Ensembl" id="ENSOARP00020001812.2"/>
    </source>
</evidence>
<protein>
    <submittedName>
        <fullName evidence="1">Phosphoglycerate dehydrogenase</fullName>
    </submittedName>
</protein>
<accession>A0AC11AR67</accession>
<sequence length="445" mass="47405">MAFADLRKVLISDSLDPCCRKILQDGGLQVVEKQNLSKEELIAELQDCEGLIVRSATKVTSDIINAAEKLQVVGRAGTGVDNVDLGAATRKGILVMNTPNGNSLSAAELTCGMIMCLARQIPQAAASMKNGKWERKKFMGTELNGKVLGILGLGRIGREVATRMQSFGMKTIGYDPIISPEVSASFGVQQLPLEQIWPLCDFVTVHTPLLPSTTGLLNDSTFAQCKKGVCVVNCARGGIVDEGALLRALQSGQCAGAALDVFTEEPPRDRALVDHENVISCPHLGASTKEAQSRCGEEIALQFVDLMKGKSLAGVVTTSHNPAIPGEQDFGECLLTVALAGAPYQAVGLVQGAMPVLQALNGAVFKPEVPLRPGQPLLMFRAQASNPAMLPTMIGLLAEAGVQLLSYQSSAVSDAETWHVMSISSLLPSLEPWKPHVTEAFQFRF</sequence>
<name>A0AC11AR67_SHEEP</name>
<reference evidence="1" key="1">
    <citation type="submission" date="2020-11" db="EMBL/GenBank/DDBJ databases">
        <authorList>
            <person name="Davenport K.M."/>
            <person name="Bickhart D.M."/>
            <person name="Smith T.P.L."/>
            <person name="Murdoch B.M."/>
            <person name="Rosen B.D."/>
        </authorList>
    </citation>
    <scope>NUCLEOTIDE SEQUENCE [LARGE SCALE GENOMIC DNA]</scope>
    <source>
        <strain evidence="1">OAR_USU_Benz2616</strain>
    </source>
</reference>
<reference evidence="1" key="3">
    <citation type="submission" date="2025-09" db="UniProtKB">
        <authorList>
            <consortium name="Ensembl"/>
        </authorList>
    </citation>
    <scope>IDENTIFICATION</scope>
</reference>